<name>A0A0F9ZML0_9BACT</name>
<evidence type="ECO:0000256" key="1">
    <source>
        <dbReference type="SAM" id="Phobius"/>
    </source>
</evidence>
<dbReference type="Proteomes" id="UP000034778">
    <property type="component" value="Unassembled WGS sequence"/>
</dbReference>
<comment type="caution">
    <text evidence="2">The sequence shown here is derived from an EMBL/GenBank/DDBJ whole genome shotgun (WGS) entry which is preliminary data.</text>
</comment>
<accession>A0A0F9ZML0</accession>
<protein>
    <submittedName>
        <fullName evidence="2">Uncharacterized protein</fullName>
    </submittedName>
</protein>
<dbReference type="PATRIC" id="fig|1618566.3.peg.374"/>
<gene>
    <name evidence="2" type="ORF">UR35_C0002G0192</name>
</gene>
<dbReference type="EMBL" id="LBOW01000002">
    <property type="protein sequence ID" value="KKP45359.1"/>
    <property type="molecule type" value="Genomic_DNA"/>
</dbReference>
<organism evidence="2 3">
    <name type="scientific">Candidatus Woesebacteria bacterium GW2011_GWB1_33_22</name>
    <dbReference type="NCBI Taxonomy" id="1618566"/>
    <lineage>
        <taxon>Bacteria</taxon>
        <taxon>Candidatus Woeseibacteriota</taxon>
    </lineage>
</organism>
<keyword evidence="1" id="KW-0472">Membrane</keyword>
<sequence length="80" mass="8736">MIIDMARVKLNFGKIIGLSILVIALAVAIILTQQKQIFNEKAFMSRPSLTPIPPVKKPTPTPSATYKGKVQLLGTPVKSY</sequence>
<keyword evidence="1" id="KW-0812">Transmembrane</keyword>
<keyword evidence="1" id="KW-1133">Transmembrane helix</keyword>
<feature type="transmembrane region" description="Helical" evidence="1">
    <location>
        <begin position="12"/>
        <end position="31"/>
    </location>
</feature>
<dbReference type="AlphaFoldDB" id="A0A0F9ZML0"/>
<proteinExistence type="predicted"/>
<evidence type="ECO:0000313" key="2">
    <source>
        <dbReference type="EMBL" id="KKP45359.1"/>
    </source>
</evidence>
<reference evidence="2 3" key="1">
    <citation type="journal article" date="2015" name="Nature">
        <title>rRNA introns, odd ribosomes, and small enigmatic genomes across a large radiation of phyla.</title>
        <authorList>
            <person name="Brown C.T."/>
            <person name="Hug L.A."/>
            <person name="Thomas B.C."/>
            <person name="Sharon I."/>
            <person name="Castelle C.J."/>
            <person name="Singh A."/>
            <person name="Wilkins M.J."/>
            <person name="Williams K.H."/>
            <person name="Banfield J.F."/>
        </authorList>
    </citation>
    <scope>NUCLEOTIDE SEQUENCE [LARGE SCALE GENOMIC DNA]</scope>
</reference>
<evidence type="ECO:0000313" key="3">
    <source>
        <dbReference type="Proteomes" id="UP000034778"/>
    </source>
</evidence>